<name>A0AAN8PHS3_POLSC</name>
<evidence type="ECO:0000313" key="1">
    <source>
        <dbReference type="EMBL" id="KAK6632574.1"/>
    </source>
</evidence>
<reference evidence="1 2" key="1">
    <citation type="submission" date="2023-10" db="EMBL/GenBank/DDBJ databases">
        <title>Genomes of two closely related lineages of the louse Polyplax serrata with different host specificities.</title>
        <authorList>
            <person name="Martinu J."/>
            <person name="Tarabai H."/>
            <person name="Stefka J."/>
            <person name="Hypsa V."/>
        </authorList>
    </citation>
    <scope>NUCLEOTIDE SEQUENCE [LARGE SCALE GENOMIC DNA]</scope>
    <source>
        <strain evidence="1">HR10_N</strain>
    </source>
</reference>
<dbReference type="AlphaFoldDB" id="A0AAN8PHS3"/>
<dbReference type="EMBL" id="JAWJWE010000007">
    <property type="protein sequence ID" value="KAK6632574.1"/>
    <property type="molecule type" value="Genomic_DNA"/>
</dbReference>
<gene>
    <name evidence="1" type="ORF">RUM43_013342</name>
</gene>
<organism evidence="1 2">
    <name type="scientific">Polyplax serrata</name>
    <name type="common">Common mouse louse</name>
    <dbReference type="NCBI Taxonomy" id="468196"/>
    <lineage>
        <taxon>Eukaryota</taxon>
        <taxon>Metazoa</taxon>
        <taxon>Ecdysozoa</taxon>
        <taxon>Arthropoda</taxon>
        <taxon>Hexapoda</taxon>
        <taxon>Insecta</taxon>
        <taxon>Pterygota</taxon>
        <taxon>Neoptera</taxon>
        <taxon>Paraneoptera</taxon>
        <taxon>Psocodea</taxon>
        <taxon>Troctomorpha</taxon>
        <taxon>Phthiraptera</taxon>
        <taxon>Anoplura</taxon>
        <taxon>Polyplacidae</taxon>
        <taxon>Polyplax</taxon>
    </lineage>
</organism>
<sequence>MQSLRLGLNFKSHKGECFRHHGEGKPYSCSLRPQVSQYQPDEELLSKLFRLPQVYKEKRRRFRSLQIFQEGLPNPLSLGLDRKMEYANRGRCFPGSYLNVQS</sequence>
<proteinExistence type="predicted"/>
<comment type="caution">
    <text evidence="1">The sequence shown here is derived from an EMBL/GenBank/DDBJ whole genome shotgun (WGS) entry which is preliminary data.</text>
</comment>
<protein>
    <submittedName>
        <fullName evidence="1">Uncharacterized protein</fullName>
    </submittedName>
</protein>
<accession>A0AAN8PHS3</accession>
<evidence type="ECO:0000313" key="2">
    <source>
        <dbReference type="Proteomes" id="UP001372834"/>
    </source>
</evidence>
<dbReference type="Proteomes" id="UP001372834">
    <property type="component" value="Unassembled WGS sequence"/>
</dbReference>